<evidence type="ECO:0000256" key="1">
    <source>
        <dbReference type="SAM" id="Phobius"/>
    </source>
</evidence>
<evidence type="ECO:0000313" key="5">
    <source>
        <dbReference type="Proteomes" id="UP000325313"/>
    </source>
</evidence>
<evidence type="ECO:0000313" key="2">
    <source>
        <dbReference type="EMBL" id="KAA1070545.1"/>
    </source>
</evidence>
<gene>
    <name evidence="2" type="ORF">PGT21_015458</name>
    <name evidence="3" type="ORF">PGTUg99_024716</name>
</gene>
<protein>
    <submittedName>
        <fullName evidence="3">Uncharacterized protein</fullName>
    </submittedName>
</protein>
<dbReference type="EMBL" id="VDEP01000404">
    <property type="protein sequence ID" value="KAA1089863.1"/>
    <property type="molecule type" value="Genomic_DNA"/>
</dbReference>
<dbReference type="Proteomes" id="UP000325313">
    <property type="component" value="Unassembled WGS sequence"/>
</dbReference>
<reference evidence="4 5" key="1">
    <citation type="submission" date="2019-05" db="EMBL/GenBank/DDBJ databases">
        <title>Emergence of the Ug99 lineage of the wheat stem rust pathogen through somatic hybridization.</title>
        <authorList>
            <person name="Li F."/>
            <person name="Upadhyaya N.M."/>
            <person name="Sperschneider J."/>
            <person name="Matny O."/>
            <person name="Nguyen-Phuc H."/>
            <person name="Mago R."/>
            <person name="Raley C."/>
            <person name="Miller M.E."/>
            <person name="Silverstein K.A.T."/>
            <person name="Henningsen E."/>
            <person name="Hirsch C.D."/>
            <person name="Visser B."/>
            <person name="Pretorius Z.A."/>
            <person name="Steffenson B.J."/>
            <person name="Schwessinger B."/>
            <person name="Dodds P.N."/>
            <person name="Figueroa M."/>
        </authorList>
    </citation>
    <scope>NUCLEOTIDE SEQUENCE [LARGE SCALE GENOMIC DNA]</scope>
    <source>
        <strain evidence="2">21-0</strain>
        <strain evidence="3 5">Ug99</strain>
    </source>
</reference>
<keyword evidence="1" id="KW-1133">Transmembrane helix</keyword>
<keyword evidence="4" id="KW-1185">Reference proteome</keyword>
<comment type="caution">
    <text evidence="3">The sequence shown here is derived from an EMBL/GenBank/DDBJ whole genome shotgun (WGS) entry which is preliminary data.</text>
</comment>
<evidence type="ECO:0000313" key="3">
    <source>
        <dbReference type="EMBL" id="KAA1089863.1"/>
    </source>
</evidence>
<keyword evidence="1" id="KW-0812">Transmembrane</keyword>
<feature type="transmembrane region" description="Helical" evidence="1">
    <location>
        <begin position="33"/>
        <end position="54"/>
    </location>
</feature>
<keyword evidence="1" id="KW-0472">Membrane</keyword>
<organism evidence="3 5">
    <name type="scientific">Puccinia graminis f. sp. tritici</name>
    <dbReference type="NCBI Taxonomy" id="56615"/>
    <lineage>
        <taxon>Eukaryota</taxon>
        <taxon>Fungi</taxon>
        <taxon>Dikarya</taxon>
        <taxon>Basidiomycota</taxon>
        <taxon>Pucciniomycotina</taxon>
        <taxon>Pucciniomycetes</taxon>
        <taxon>Pucciniales</taxon>
        <taxon>Pucciniaceae</taxon>
        <taxon>Puccinia</taxon>
    </lineage>
</organism>
<sequence>MASKAEKRSRFFTVLPHLGLTGQFQVISSELLVFPWGILIGSPHLAIVCALAWWRFPIPLRAVCAKGTESLVFQQR</sequence>
<name>A0A5B0NM48_PUCGR</name>
<dbReference type="Proteomes" id="UP000324748">
    <property type="component" value="Unassembled WGS sequence"/>
</dbReference>
<dbReference type="AlphaFoldDB" id="A0A5B0NM48"/>
<evidence type="ECO:0000313" key="4">
    <source>
        <dbReference type="Proteomes" id="UP000324748"/>
    </source>
</evidence>
<proteinExistence type="predicted"/>
<accession>A0A5B0NM48</accession>
<dbReference type="EMBL" id="VSWC01000171">
    <property type="protein sequence ID" value="KAA1070545.1"/>
    <property type="molecule type" value="Genomic_DNA"/>
</dbReference>